<protein>
    <submittedName>
        <fullName evidence="4">Dystrophin-like</fullName>
    </submittedName>
</protein>
<dbReference type="KEGG" id="aten:116303888"/>
<dbReference type="InterPro" id="IPR001715">
    <property type="entry name" value="CH_dom"/>
</dbReference>
<dbReference type="PANTHER" id="PTHR11915">
    <property type="entry name" value="SPECTRIN/FILAMIN RELATED CYTOSKELETAL PROTEIN"/>
    <property type="match status" value="1"/>
</dbReference>
<dbReference type="GeneID" id="116303888"/>
<feature type="domain" description="Calponin-homology (CH)" evidence="2">
    <location>
        <begin position="142"/>
        <end position="248"/>
    </location>
</feature>
<dbReference type="OrthoDB" id="5983544at2759"/>
<dbReference type="InterPro" id="IPR036872">
    <property type="entry name" value="CH_dom_sf"/>
</dbReference>
<dbReference type="AlphaFoldDB" id="A0A6P8IQK6"/>
<dbReference type="Gene3D" id="1.10.418.10">
    <property type="entry name" value="Calponin-like domain"/>
    <property type="match status" value="2"/>
</dbReference>
<organism evidence="3 4">
    <name type="scientific">Actinia tenebrosa</name>
    <name type="common">Australian red waratah sea anemone</name>
    <dbReference type="NCBI Taxonomy" id="6105"/>
    <lineage>
        <taxon>Eukaryota</taxon>
        <taxon>Metazoa</taxon>
        <taxon>Cnidaria</taxon>
        <taxon>Anthozoa</taxon>
        <taxon>Hexacorallia</taxon>
        <taxon>Actiniaria</taxon>
        <taxon>Actiniidae</taxon>
        <taxon>Actinia</taxon>
    </lineage>
</organism>
<evidence type="ECO:0000256" key="1">
    <source>
        <dbReference type="SAM" id="MobiDB-lite"/>
    </source>
</evidence>
<feature type="compositionally biased region" description="Low complexity" evidence="1">
    <location>
        <begin position="283"/>
        <end position="304"/>
    </location>
</feature>
<accession>A0A6P8IQK6</accession>
<dbReference type="Proteomes" id="UP000515163">
    <property type="component" value="Unplaced"/>
</dbReference>
<gene>
    <name evidence="4" type="primary">LOC116303888</name>
</gene>
<dbReference type="Pfam" id="PF00307">
    <property type="entry name" value="CH"/>
    <property type="match status" value="2"/>
</dbReference>
<keyword evidence="3" id="KW-1185">Reference proteome</keyword>
<evidence type="ECO:0000313" key="4">
    <source>
        <dbReference type="RefSeq" id="XP_031569356.1"/>
    </source>
</evidence>
<dbReference type="SUPFAM" id="SSF47576">
    <property type="entry name" value="Calponin-homology domain, CH-domain"/>
    <property type="match status" value="1"/>
</dbReference>
<evidence type="ECO:0000313" key="3">
    <source>
        <dbReference type="Proteomes" id="UP000515163"/>
    </source>
</evidence>
<proteinExistence type="predicted"/>
<sequence length="802" mass="91677">MSSRTIRTVQLKQIHHEGTITERENVHKKVFTKWLNSHLSKANPPIRVVNLISDLSNGSVWLNLFDVLLNTKTEKESGRSHLHNIANLQKALEICQKSEIKIEGINASDIAEGNSKTILGLLWNIIVHFQMKGTLKADSKNYSIEKNLQSWCLTQLDKYKEFAQVKDFTTSWRDGKAFNAVLHSYKPDLFDFSHIMTMDNISRLEHAFTMASLEWNVPRLLEPIDVDIEKPDKKMITMYLTCLYERLESYDIGMRQSQREVSSTSSVSHQYVTKKSIRLSSVSSDISSSSSSTEPLSPTSTSLEIEPHEEILKTSTTTVDAPSFETDLSRRVKHSEMYTLSPISSDEDTSPLLSSHLRGDTDSDSTTSTDTVIHVETATAGKTTTTTTTTTRRIQLRGATQSEVDGAGETTTTTVISETYLVDMPGEATKKITYQSGTAQDLPIEDKLSSECESILETTEGLDKSFSVMEDQNKILEDQLMEAAIALSDLEPRLKMRQSGEDVKELIEEREQLQFKVNQVLLTGRKMVLDRVLEVDKESILIEKLDTLERRLKLLMLWPIRDIRSSSNYNKLLDDKLKVVEAAVFHLEPKVKKSVITRDIKALAKEREDLEFKSIVIVDLGRDLIKNKQIDEDKEMVFIKRMNQLETKIRLIMMWPIKELNKLAFSSTSNYSTYLKHKFDEAESAMTNIEPRIKKSYMNNDNTDLIEERSYLYLMVQGATGLGHSMIEHRLLDRKEKKDFLQRMEKLEQKSNLLMAWPIRMNRTPLDKFLLNNLEEAESAIENIEPRIENADVFHDNSVILS</sequence>
<dbReference type="PROSITE" id="PS50021">
    <property type="entry name" value="CH"/>
    <property type="match status" value="2"/>
</dbReference>
<feature type="region of interest" description="Disordered" evidence="1">
    <location>
        <begin position="283"/>
        <end position="326"/>
    </location>
</feature>
<dbReference type="InParanoid" id="A0A6P8IQK6"/>
<dbReference type="SMART" id="SM00033">
    <property type="entry name" value="CH"/>
    <property type="match status" value="2"/>
</dbReference>
<name>A0A6P8IQK6_ACTTE</name>
<evidence type="ECO:0000259" key="2">
    <source>
        <dbReference type="PROSITE" id="PS50021"/>
    </source>
</evidence>
<feature type="domain" description="Calponin-homology (CH)" evidence="2">
    <location>
        <begin position="25"/>
        <end position="130"/>
    </location>
</feature>
<feature type="region of interest" description="Disordered" evidence="1">
    <location>
        <begin position="339"/>
        <end position="369"/>
    </location>
</feature>
<dbReference type="RefSeq" id="XP_031569356.1">
    <property type="nucleotide sequence ID" value="XM_031713496.1"/>
</dbReference>
<reference evidence="4" key="1">
    <citation type="submission" date="2025-08" db="UniProtKB">
        <authorList>
            <consortium name="RefSeq"/>
        </authorList>
    </citation>
    <scope>IDENTIFICATION</scope>
    <source>
        <tissue evidence="4">Tentacle</tissue>
    </source>
</reference>